<dbReference type="EMBL" id="CP036299">
    <property type="protein sequence ID" value="QDV30222.1"/>
    <property type="molecule type" value="Genomic_DNA"/>
</dbReference>
<protein>
    <recommendedName>
        <fullName evidence="3">Carbohydrate-binding family 6 protein</fullName>
    </recommendedName>
</protein>
<dbReference type="AlphaFoldDB" id="A0A518GNK8"/>
<evidence type="ECO:0008006" key="3">
    <source>
        <dbReference type="Google" id="ProtNLM"/>
    </source>
</evidence>
<accession>A0A518GNK8</accession>
<reference evidence="1 2" key="1">
    <citation type="submission" date="2019-02" db="EMBL/GenBank/DDBJ databases">
        <title>Deep-cultivation of Planctomycetes and their phenomic and genomic characterization uncovers novel biology.</title>
        <authorList>
            <person name="Wiegand S."/>
            <person name="Jogler M."/>
            <person name="Boedeker C."/>
            <person name="Pinto D."/>
            <person name="Vollmers J."/>
            <person name="Rivas-Marin E."/>
            <person name="Kohn T."/>
            <person name="Peeters S.H."/>
            <person name="Heuer A."/>
            <person name="Rast P."/>
            <person name="Oberbeckmann S."/>
            <person name="Bunk B."/>
            <person name="Jeske O."/>
            <person name="Meyerdierks A."/>
            <person name="Storesund J.E."/>
            <person name="Kallscheuer N."/>
            <person name="Luecker S."/>
            <person name="Lage O.M."/>
            <person name="Pohl T."/>
            <person name="Merkel B.J."/>
            <person name="Hornburger P."/>
            <person name="Mueller R.-W."/>
            <person name="Bruemmer F."/>
            <person name="Labrenz M."/>
            <person name="Spormann A.M."/>
            <person name="Op den Camp H."/>
            <person name="Overmann J."/>
            <person name="Amann R."/>
            <person name="Jetten M.S.M."/>
            <person name="Mascher T."/>
            <person name="Medema M.H."/>
            <person name="Devos D.P."/>
            <person name="Kaster A.-K."/>
            <person name="Ovreas L."/>
            <person name="Rohde M."/>
            <person name="Galperin M.Y."/>
            <person name="Jogler C."/>
        </authorList>
    </citation>
    <scope>NUCLEOTIDE SEQUENCE [LARGE SCALE GENOMIC DNA]</scope>
    <source>
        <strain evidence="1 2">Spb1</strain>
    </source>
</reference>
<dbReference type="KEGG" id="peh:Spb1_21500"/>
<evidence type="ECO:0000313" key="1">
    <source>
        <dbReference type="EMBL" id="QDV30222.1"/>
    </source>
</evidence>
<name>A0A518GNK8_9PLAN</name>
<dbReference type="Proteomes" id="UP000315349">
    <property type="component" value="Chromosome"/>
</dbReference>
<organism evidence="1 2">
    <name type="scientific">Planctopirus ephydatiae</name>
    <dbReference type="NCBI Taxonomy" id="2528019"/>
    <lineage>
        <taxon>Bacteria</taxon>
        <taxon>Pseudomonadati</taxon>
        <taxon>Planctomycetota</taxon>
        <taxon>Planctomycetia</taxon>
        <taxon>Planctomycetales</taxon>
        <taxon>Planctomycetaceae</taxon>
        <taxon>Planctopirus</taxon>
    </lineage>
</organism>
<proteinExistence type="predicted"/>
<gene>
    <name evidence="1" type="ORF">Spb1_21500</name>
</gene>
<keyword evidence="2" id="KW-1185">Reference proteome</keyword>
<sequence length="739" mass="83882">MKLKSNVQMSSVGTMGVIYRGLYFFTANFLAALLFFGHASAASVQLTNDPSTGSPGKFAAEEIQREATGKDIAVSITLSVEKHAAGAPQSYRIERQGDKLRVIGADETGAMYGGLDIAEAIRIGTLDSLKSAEHKPHIAKRGIKFNIPLDLRTPSYSDNSTSAQANIPEMWSMDFWHEFIDHMARDRFNVLTLWSMHPFPSIVKVPEYPKVALDDVWRTTADLVEPFNSFSTRGTGMVKPWMLEKKEVVKRLTIDEKISHWRAVMNYAHERGIEVYWFTWNVFTYGTDGQYGITDALDNATTRDYFRKSIRETVLTYPRLAGIGITSGENMDHKDGQSGKEEWLWATYGEGISDALKKQPERKFRLIHRLHETGLQPILKQWSTYPGPFEVSFKYAVAHMYASRAPSFIQKVLPEITSEHRTWLTVRNDDMYSFRWGDPDFARVFINNMPGPDKLAGFYMGPDGYIWGRDFLSRDAVDANGRRQLVWDRQWFSFNLWGRLSYDPTLPDAHFQRLLGARHPMVNAEKLFAASQASSRIIPQVTRFNWGSIDVHWYPEANLSHPKQFKGFYSVRHFMEGKTMPGEEVLSIGQWREQLRDNKRITKQTPPEVATALESDADATLQLLTELRPQAGVTDKELLLTLADYEAQAWLGRYYAAKIRAAIELAEFNASADATAQVTAMKHAESALAHWKQYAAIYDSQYTPQLLNRVGTADIPALTAKAAEDIEIIRSWKPGTRQN</sequence>
<evidence type="ECO:0000313" key="2">
    <source>
        <dbReference type="Proteomes" id="UP000315349"/>
    </source>
</evidence>